<organism evidence="7 8">
    <name type="scientific">Neocallimastix californiae</name>
    <dbReference type="NCBI Taxonomy" id="1754190"/>
    <lineage>
        <taxon>Eukaryota</taxon>
        <taxon>Fungi</taxon>
        <taxon>Fungi incertae sedis</taxon>
        <taxon>Chytridiomycota</taxon>
        <taxon>Chytridiomycota incertae sedis</taxon>
        <taxon>Neocallimastigomycetes</taxon>
        <taxon>Neocallimastigales</taxon>
        <taxon>Neocallimastigaceae</taxon>
        <taxon>Neocallimastix</taxon>
    </lineage>
</organism>
<dbReference type="PANTHER" id="PTHR46471:SF2">
    <property type="entry name" value="CHITIN DEACETYLASE-RELATED"/>
    <property type="match status" value="1"/>
</dbReference>
<evidence type="ECO:0000256" key="1">
    <source>
        <dbReference type="ARBA" id="ARBA00001941"/>
    </source>
</evidence>
<proteinExistence type="predicted"/>
<dbReference type="AlphaFoldDB" id="A0A1Y2BEW2"/>
<evidence type="ECO:0000256" key="5">
    <source>
        <dbReference type="ARBA" id="ARBA00023277"/>
    </source>
</evidence>
<dbReference type="GO" id="GO:0046872">
    <property type="term" value="F:metal ion binding"/>
    <property type="evidence" value="ECO:0007669"/>
    <property type="project" value="UniProtKB-KW"/>
</dbReference>
<dbReference type="OrthoDB" id="2158458at2759"/>
<dbReference type="STRING" id="1754190.A0A1Y2BEW2"/>
<dbReference type="GO" id="GO:0005975">
    <property type="term" value="P:carbohydrate metabolic process"/>
    <property type="evidence" value="ECO:0007669"/>
    <property type="project" value="InterPro"/>
</dbReference>
<dbReference type="Proteomes" id="UP000193920">
    <property type="component" value="Unassembled WGS sequence"/>
</dbReference>
<dbReference type="GO" id="GO:0016810">
    <property type="term" value="F:hydrolase activity, acting on carbon-nitrogen (but not peptide) bonds"/>
    <property type="evidence" value="ECO:0007669"/>
    <property type="project" value="InterPro"/>
</dbReference>
<evidence type="ECO:0000256" key="3">
    <source>
        <dbReference type="ARBA" id="ARBA00022729"/>
    </source>
</evidence>
<protein>
    <submittedName>
        <fullName evidence="7">Glycoside hydrolase/deacetylase</fullName>
    </submittedName>
</protein>
<feature type="domain" description="NodB homology" evidence="6">
    <location>
        <begin position="12"/>
        <end position="202"/>
    </location>
</feature>
<dbReference type="PROSITE" id="PS51677">
    <property type="entry name" value="NODB"/>
    <property type="match status" value="1"/>
</dbReference>
<evidence type="ECO:0000259" key="6">
    <source>
        <dbReference type="PROSITE" id="PS51677"/>
    </source>
</evidence>
<reference evidence="7 8" key="1">
    <citation type="submission" date="2016-08" db="EMBL/GenBank/DDBJ databases">
        <title>A Parts List for Fungal Cellulosomes Revealed by Comparative Genomics.</title>
        <authorList>
            <consortium name="DOE Joint Genome Institute"/>
            <person name="Haitjema C.H."/>
            <person name="Gilmore S.P."/>
            <person name="Henske J.K."/>
            <person name="Solomon K.V."/>
            <person name="De Groot R."/>
            <person name="Kuo A."/>
            <person name="Mondo S.J."/>
            <person name="Salamov A.A."/>
            <person name="Labutti K."/>
            <person name="Zhao Z."/>
            <person name="Chiniquy J."/>
            <person name="Barry K."/>
            <person name="Brewer H.M."/>
            <person name="Purvine S.O."/>
            <person name="Wright A.T."/>
            <person name="Boxma B."/>
            <person name="Van Alen T."/>
            <person name="Hackstein J.H."/>
            <person name="Baker S.E."/>
            <person name="Grigoriev I.V."/>
            <person name="O'Malley M.A."/>
        </authorList>
    </citation>
    <scope>NUCLEOTIDE SEQUENCE [LARGE SCALE GENOMIC DNA]</scope>
    <source>
        <strain evidence="7 8">G1</strain>
    </source>
</reference>
<keyword evidence="3" id="KW-0732">Signal</keyword>
<keyword evidence="2" id="KW-0479">Metal-binding</keyword>
<evidence type="ECO:0000256" key="2">
    <source>
        <dbReference type="ARBA" id="ARBA00022723"/>
    </source>
</evidence>
<name>A0A1Y2BEW2_9FUNG</name>
<evidence type="ECO:0000313" key="8">
    <source>
        <dbReference type="Proteomes" id="UP000193920"/>
    </source>
</evidence>
<dbReference type="PANTHER" id="PTHR46471">
    <property type="entry name" value="CHITIN DEACETYLASE"/>
    <property type="match status" value="1"/>
</dbReference>
<gene>
    <name evidence="7" type="ORF">LY90DRAFT_422699</name>
</gene>
<comment type="caution">
    <text evidence="7">The sequence shown here is derived from an EMBL/GenBank/DDBJ whole genome shotgun (WGS) entry which is preliminary data.</text>
</comment>
<feature type="non-terminal residue" evidence="7">
    <location>
        <position position="1"/>
    </location>
</feature>
<comment type="cofactor">
    <cofactor evidence="1">
        <name>Co(2+)</name>
        <dbReference type="ChEBI" id="CHEBI:48828"/>
    </cofactor>
</comment>
<evidence type="ECO:0000256" key="4">
    <source>
        <dbReference type="ARBA" id="ARBA00022801"/>
    </source>
</evidence>
<accession>A0A1Y2BEW2</accession>
<dbReference type="EMBL" id="MCOG01000160">
    <property type="protein sequence ID" value="ORY33304.1"/>
    <property type="molecule type" value="Genomic_DNA"/>
</dbReference>
<dbReference type="InterPro" id="IPR002509">
    <property type="entry name" value="NODB_dom"/>
</dbReference>
<evidence type="ECO:0000313" key="7">
    <source>
        <dbReference type="EMBL" id="ORY33304.1"/>
    </source>
</evidence>
<dbReference type="SUPFAM" id="SSF88713">
    <property type="entry name" value="Glycoside hydrolase/deacetylase"/>
    <property type="match status" value="1"/>
</dbReference>
<dbReference type="InterPro" id="IPR011330">
    <property type="entry name" value="Glyco_hydro/deAcase_b/a-brl"/>
</dbReference>
<keyword evidence="5" id="KW-0119">Carbohydrate metabolism</keyword>
<dbReference type="Gene3D" id="3.20.20.370">
    <property type="entry name" value="Glycoside hydrolase/deacetylase"/>
    <property type="match status" value="1"/>
</dbReference>
<dbReference type="Pfam" id="PF01522">
    <property type="entry name" value="Polysacc_deac_1"/>
    <property type="match status" value="1"/>
</dbReference>
<keyword evidence="4 7" id="KW-0378">Hydrolase</keyword>
<sequence>RATVYDKCKKSNQWALTFDDGPYVYDEELLDFLKSEGVKATFFVNGNNVMDITSSEGKRIIKRMYNEGHEIASHTYSHASLASISRSKIREEITKLDEKIKDIIGVKPAFIRPPYGEGAGSSTVQTELKSLGYTAIILWNVDTMDWSNKGDIDYAISKFNEKLGKPIISLNHCYYEGISKESLIKSAREEIKYMKSKGYTPVTMSECLGLEPYQ</sequence>
<keyword evidence="8" id="KW-1185">Reference proteome</keyword>